<organism evidence="4 5">
    <name type="scientific">Phanerochaete sordida</name>
    <dbReference type="NCBI Taxonomy" id="48140"/>
    <lineage>
        <taxon>Eukaryota</taxon>
        <taxon>Fungi</taxon>
        <taxon>Dikarya</taxon>
        <taxon>Basidiomycota</taxon>
        <taxon>Agaricomycotina</taxon>
        <taxon>Agaricomycetes</taxon>
        <taxon>Polyporales</taxon>
        <taxon>Phanerochaetaceae</taxon>
        <taxon>Phanerochaete</taxon>
    </lineage>
</organism>
<feature type="transmembrane region" description="Helical" evidence="2">
    <location>
        <begin position="112"/>
        <end position="133"/>
    </location>
</feature>
<accession>A0A9P3GSY4</accession>
<dbReference type="EMBL" id="BPQB01000173">
    <property type="protein sequence ID" value="GJF00614.1"/>
    <property type="molecule type" value="Genomic_DNA"/>
</dbReference>
<evidence type="ECO:0000313" key="4">
    <source>
        <dbReference type="EMBL" id="GJF00614.1"/>
    </source>
</evidence>
<proteinExistence type="predicted"/>
<sequence>MQRNGHDEPMKILQRRELSCHTTTTLRWLPPSSSLFSIIESLVTFTTLCGQVYDYVLTIESEVKLVWYTKWNLTKLLFLVSRYSAFVDAILTTYDHFSPTISEETCHGISNAIPWVILGGVGVAEIILIIRTWAIWDRDRRIGSALFLSFIGIWATNAYCLAKFMSGSRVQMINTVAPSLDGCFLETTQDLLVVDWVLVVVFETAILGLTLVKFVHARVGLGPIARGTTPPLMQSLYRDGILFYVYLFGMSLINVVVLVTTSHDLSTLLACLQRAMHSILSVRLLLNLREASMGTVRFCDERGRASVERRSKQRPLRRRGRQPKPYHLQHRRRHVGGRR</sequence>
<feature type="transmembrane region" description="Helical" evidence="2">
    <location>
        <begin position="145"/>
        <end position="165"/>
    </location>
</feature>
<evidence type="ECO:0000259" key="3">
    <source>
        <dbReference type="Pfam" id="PF20151"/>
    </source>
</evidence>
<gene>
    <name evidence="4" type="ORF">PsYK624_169080</name>
</gene>
<evidence type="ECO:0000256" key="1">
    <source>
        <dbReference type="SAM" id="MobiDB-lite"/>
    </source>
</evidence>
<feature type="transmembrane region" description="Helical" evidence="2">
    <location>
        <begin position="196"/>
        <end position="215"/>
    </location>
</feature>
<dbReference type="Proteomes" id="UP000703269">
    <property type="component" value="Unassembled WGS sequence"/>
</dbReference>
<reference evidence="4 5" key="1">
    <citation type="submission" date="2021-08" db="EMBL/GenBank/DDBJ databases">
        <title>Draft Genome Sequence of Phanerochaete sordida strain YK-624.</title>
        <authorList>
            <person name="Mori T."/>
            <person name="Dohra H."/>
            <person name="Suzuki T."/>
            <person name="Kawagishi H."/>
            <person name="Hirai H."/>
        </authorList>
    </citation>
    <scope>NUCLEOTIDE SEQUENCE [LARGE SCALE GENOMIC DNA]</scope>
    <source>
        <strain evidence="4 5">YK-624</strain>
    </source>
</reference>
<keyword evidence="2" id="KW-0472">Membrane</keyword>
<feature type="region of interest" description="Disordered" evidence="1">
    <location>
        <begin position="304"/>
        <end position="339"/>
    </location>
</feature>
<dbReference type="OrthoDB" id="3350812at2759"/>
<keyword evidence="2" id="KW-1133">Transmembrane helix</keyword>
<protein>
    <recommendedName>
        <fullName evidence="3">DUF6533 domain-containing protein</fullName>
    </recommendedName>
</protein>
<keyword evidence="5" id="KW-1185">Reference proteome</keyword>
<feature type="transmembrane region" description="Helical" evidence="2">
    <location>
        <begin position="236"/>
        <end position="259"/>
    </location>
</feature>
<evidence type="ECO:0000313" key="5">
    <source>
        <dbReference type="Proteomes" id="UP000703269"/>
    </source>
</evidence>
<dbReference type="AlphaFoldDB" id="A0A9P3GSY4"/>
<name>A0A9P3GSY4_9APHY</name>
<comment type="caution">
    <text evidence="4">The sequence shown here is derived from an EMBL/GenBank/DDBJ whole genome shotgun (WGS) entry which is preliminary data.</text>
</comment>
<evidence type="ECO:0000256" key="2">
    <source>
        <dbReference type="SAM" id="Phobius"/>
    </source>
</evidence>
<feature type="compositionally biased region" description="Basic residues" evidence="1">
    <location>
        <begin position="311"/>
        <end position="339"/>
    </location>
</feature>
<dbReference type="InterPro" id="IPR045340">
    <property type="entry name" value="DUF6533"/>
</dbReference>
<keyword evidence="2" id="KW-0812">Transmembrane</keyword>
<feature type="domain" description="DUF6533" evidence="3">
    <location>
        <begin position="52"/>
        <end position="86"/>
    </location>
</feature>
<dbReference type="Pfam" id="PF20151">
    <property type="entry name" value="DUF6533"/>
    <property type="match status" value="1"/>
</dbReference>